<dbReference type="EMBL" id="JACEFO010001086">
    <property type="protein sequence ID" value="KAF8748425.1"/>
    <property type="molecule type" value="Genomic_DNA"/>
</dbReference>
<dbReference type="AlphaFoldDB" id="A0A835FE36"/>
<dbReference type="OrthoDB" id="759501at2759"/>
<dbReference type="Proteomes" id="UP000636709">
    <property type="component" value="Unassembled WGS sequence"/>
</dbReference>
<dbReference type="PANTHER" id="PTHR35489">
    <property type="entry name" value="TITAN9"/>
    <property type="match status" value="1"/>
</dbReference>
<gene>
    <name evidence="2" type="ORF">HU200_012915</name>
</gene>
<evidence type="ECO:0000313" key="2">
    <source>
        <dbReference type="EMBL" id="KAF8748425.1"/>
    </source>
</evidence>
<proteinExistence type="predicted"/>
<protein>
    <submittedName>
        <fullName evidence="2">Uncharacterized protein</fullName>
    </submittedName>
</protein>
<feature type="coiled-coil region" evidence="1">
    <location>
        <begin position="5"/>
        <end position="32"/>
    </location>
</feature>
<sequence length="127" mass="14751">MKDWISGLEKDKEELNQKLSDKEDELDKARHDLLADIRARDSEILRLKQLLDEKTKTGNCTAIRSVEQTPEVIWENPTRISPRRKTKQSNIKEKRVTLVQIGAGYSFTLTWLENPVNGHISFLHWAP</sequence>
<dbReference type="GO" id="GO:0003006">
    <property type="term" value="P:developmental process involved in reproduction"/>
    <property type="evidence" value="ECO:0007669"/>
    <property type="project" value="TreeGrafter"/>
</dbReference>
<reference evidence="2" key="1">
    <citation type="submission" date="2020-07" db="EMBL/GenBank/DDBJ databases">
        <title>Genome sequence and genetic diversity analysis of an under-domesticated orphan crop, white fonio (Digitaria exilis).</title>
        <authorList>
            <person name="Bennetzen J.L."/>
            <person name="Chen S."/>
            <person name="Ma X."/>
            <person name="Wang X."/>
            <person name="Yssel A.E.J."/>
            <person name="Chaluvadi S.R."/>
            <person name="Johnson M."/>
            <person name="Gangashetty P."/>
            <person name="Hamidou F."/>
            <person name="Sanogo M.D."/>
            <person name="Zwaenepoel A."/>
            <person name="Wallace J."/>
            <person name="Van De Peer Y."/>
            <person name="Van Deynze A."/>
        </authorList>
    </citation>
    <scope>NUCLEOTIDE SEQUENCE</scope>
    <source>
        <tissue evidence="2">Leaves</tissue>
    </source>
</reference>
<keyword evidence="1" id="KW-0175">Coiled coil</keyword>
<dbReference type="PANTHER" id="PTHR35489:SF2">
    <property type="entry name" value="TITAN9"/>
    <property type="match status" value="1"/>
</dbReference>
<accession>A0A835FE36</accession>
<comment type="caution">
    <text evidence="2">The sequence shown here is derived from an EMBL/GenBank/DDBJ whole genome shotgun (WGS) entry which is preliminary data.</text>
</comment>
<organism evidence="2 3">
    <name type="scientific">Digitaria exilis</name>
    <dbReference type="NCBI Taxonomy" id="1010633"/>
    <lineage>
        <taxon>Eukaryota</taxon>
        <taxon>Viridiplantae</taxon>
        <taxon>Streptophyta</taxon>
        <taxon>Embryophyta</taxon>
        <taxon>Tracheophyta</taxon>
        <taxon>Spermatophyta</taxon>
        <taxon>Magnoliopsida</taxon>
        <taxon>Liliopsida</taxon>
        <taxon>Poales</taxon>
        <taxon>Poaceae</taxon>
        <taxon>PACMAD clade</taxon>
        <taxon>Panicoideae</taxon>
        <taxon>Panicodae</taxon>
        <taxon>Paniceae</taxon>
        <taxon>Anthephorinae</taxon>
        <taxon>Digitaria</taxon>
    </lineage>
</organism>
<name>A0A835FE36_9POAL</name>
<evidence type="ECO:0000256" key="1">
    <source>
        <dbReference type="SAM" id="Coils"/>
    </source>
</evidence>
<evidence type="ECO:0000313" key="3">
    <source>
        <dbReference type="Proteomes" id="UP000636709"/>
    </source>
</evidence>
<keyword evidence="3" id="KW-1185">Reference proteome</keyword>